<dbReference type="Proteomes" id="UP001220964">
    <property type="component" value="Unassembled WGS sequence"/>
</dbReference>
<evidence type="ECO:0000313" key="1">
    <source>
        <dbReference type="EMBL" id="MDF0599228.1"/>
    </source>
</evidence>
<gene>
    <name evidence="1" type="ORF">P1J78_00655</name>
</gene>
<sequence length="120" mass="13032">MLLLLAGTLAGCGVARNVAGAVGFGTTSARGPNRVEINDITFRSRLEISGEDKRELTITVRPVRVDPEAAQEAGRYRATVYCLRRFGSSAAEWDVGPDLPVDQLRIVDDSITLRGRCEAR</sequence>
<protein>
    <submittedName>
        <fullName evidence="1">Uncharacterized protein</fullName>
    </submittedName>
</protein>
<reference evidence="1" key="1">
    <citation type="submission" date="2023-03" db="EMBL/GenBank/DDBJ databases">
        <title>Multiphase analysis and comparison of six strains from genera Psychromarinibacter, Lutimaribacter, and Maritimibacter, including a novel species: Psychromarinibacter sediminicola sp. nov.</title>
        <authorList>
            <person name="Wang Y.-H."/>
            <person name="Ye M.-Q."/>
            <person name="Du Z.-J."/>
        </authorList>
    </citation>
    <scope>NUCLEOTIDE SEQUENCE</scope>
    <source>
        <strain evidence="1">C21-152</strain>
    </source>
</reference>
<keyword evidence="2" id="KW-1185">Reference proteome</keyword>
<organism evidence="1 2">
    <name type="scientific">Psychromarinibacter sediminicola</name>
    <dbReference type="NCBI Taxonomy" id="3033385"/>
    <lineage>
        <taxon>Bacteria</taxon>
        <taxon>Pseudomonadati</taxon>
        <taxon>Pseudomonadota</taxon>
        <taxon>Alphaproteobacteria</taxon>
        <taxon>Rhodobacterales</taxon>
        <taxon>Paracoccaceae</taxon>
        <taxon>Psychromarinibacter</taxon>
    </lineage>
</organism>
<comment type="caution">
    <text evidence="1">The sequence shown here is derived from an EMBL/GenBank/DDBJ whole genome shotgun (WGS) entry which is preliminary data.</text>
</comment>
<evidence type="ECO:0000313" key="2">
    <source>
        <dbReference type="Proteomes" id="UP001220964"/>
    </source>
</evidence>
<proteinExistence type="predicted"/>
<dbReference type="AlphaFoldDB" id="A0AAE3T741"/>
<name>A0AAE3T741_9RHOB</name>
<dbReference type="RefSeq" id="WP_275565372.1">
    <property type="nucleotide sequence ID" value="NZ_JARGYC010000001.1"/>
</dbReference>
<dbReference type="EMBL" id="JARGYC010000001">
    <property type="protein sequence ID" value="MDF0599228.1"/>
    <property type="molecule type" value="Genomic_DNA"/>
</dbReference>
<accession>A0AAE3T741</accession>